<evidence type="ECO:0000313" key="2">
    <source>
        <dbReference type="EMBL" id="KAF5369687.1"/>
    </source>
</evidence>
<feature type="compositionally biased region" description="Polar residues" evidence="1">
    <location>
        <begin position="42"/>
        <end position="54"/>
    </location>
</feature>
<organism evidence="2 3">
    <name type="scientific">Tricholomella constricta</name>
    <dbReference type="NCBI Taxonomy" id="117010"/>
    <lineage>
        <taxon>Eukaryota</taxon>
        <taxon>Fungi</taxon>
        <taxon>Dikarya</taxon>
        <taxon>Basidiomycota</taxon>
        <taxon>Agaricomycotina</taxon>
        <taxon>Agaricomycetes</taxon>
        <taxon>Agaricomycetidae</taxon>
        <taxon>Agaricales</taxon>
        <taxon>Tricholomatineae</taxon>
        <taxon>Lyophyllaceae</taxon>
        <taxon>Tricholomella</taxon>
    </lineage>
</organism>
<accession>A0A8H5GRB2</accession>
<feature type="region of interest" description="Disordered" evidence="1">
    <location>
        <begin position="1"/>
        <end position="26"/>
    </location>
</feature>
<evidence type="ECO:0000313" key="3">
    <source>
        <dbReference type="Proteomes" id="UP000565441"/>
    </source>
</evidence>
<dbReference type="Proteomes" id="UP000565441">
    <property type="component" value="Unassembled WGS sequence"/>
</dbReference>
<keyword evidence="3" id="KW-1185">Reference proteome</keyword>
<evidence type="ECO:0000256" key="1">
    <source>
        <dbReference type="SAM" id="MobiDB-lite"/>
    </source>
</evidence>
<feature type="region of interest" description="Disordered" evidence="1">
    <location>
        <begin position="40"/>
        <end position="75"/>
    </location>
</feature>
<feature type="compositionally biased region" description="Pro residues" evidence="1">
    <location>
        <begin position="1"/>
        <end position="10"/>
    </location>
</feature>
<dbReference type="EMBL" id="JAACJP010000054">
    <property type="protein sequence ID" value="KAF5369687.1"/>
    <property type="molecule type" value="Genomic_DNA"/>
</dbReference>
<sequence length="75" mass="7872">MVLIEPPSPVQPQSASNEDEDGTPLENVEAIIRFAGVVAQPSDLSASSTQQSHALTGETKDAPSSIVGSRQARRN</sequence>
<protein>
    <submittedName>
        <fullName evidence="2">Uncharacterized protein</fullName>
    </submittedName>
</protein>
<comment type="caution">
    <text evidence="2">The sequence shown here is derived from an EMBL/GenBank/DDBJ whole genome shotgun (WGS) entry which is preliminary data.</text>
</comment>
<gene>
    <name evidence="2" type="ORF">D9615_010163</name>
</gene>
<name>A0A8H5GRB2_9AGAR</name>
<dbReference type="AlphaFoldDB" id="A0A8H5GRB2"/>
<reference evidence="2 3" key="1">
    <citation type="journal article" date="2020" name="ISME J.">
        <title>Uncovering the hidden diversity of litter-decomposition mechanisms in mushroom-forming fungi.</title>
        <authorList>
            <person name="Floudas D."/>
            <person name="Bentzer J."/>
            <person name="Ahren D."/>
            <person name="Johansson T."/>
            <person name="Persson P."/>
            <person name="Tunlid A."/>
        </authorList>
    </citation>
    <scope>NUCLEOTIDE SEQUENCE [LARGE SCALE GENOMIC DNA]</scope>
    <source>
        <strain evidence="2 3">CBS 661.87</strain>
    </source>
</reference>
<proteinExistence type="predicted"/>